<dbReference type="SUPFAM" id="SSF52218">
    <property type="entry name" value="Flavoproteins"/>
    <property type="match status" value="1"/>
</dbReference>
<evidence type="ECO:0000259" key="2">
    <source>
        <dbReference type="PROSITE" id="PS50902"/>
    </source>
</evidence>
<accession>A0A9P8TD10</accession>
<comment type="similarity">
    <text evidence="1">Belongs to the WrbA family.</text>
</comment>
<dbReference type="Proteomes" id="UP000769528">
    <property type="component" value="Unassembled WGS sequence"/>
</dbReference>
<dbReference type="InterPro" id="IPR008254">
    <property type="entry name" value="Flavodoxin/NO_synth"/>
</dbReference>
<keyword evidence="4" id="KW-1185">Reference proteome</keyword>
<evidence type="ECO:0000313" key="3">
    <source>
        <dbReference type="EMBL" id="KAH3674239.1"/>
    </source>
</evidence>
<dbReference type="OrthoDB" id="504689at2759"/>
<protein>
    <recommendedName>
        <fullName evidence="2">Flavodoxin-like domain-containing protein</fullName>
    </recommendedName>
</protein>
<reference evidence="3" key="1">
    <citation type="journal article" date="2021" name="Open Biol.">
        <title>Shared evolutionary footprints suggest mitochondrial oxidative damage underlies multiple complex I losses in fungi.</title>
        <authorList>
            <person name="Schikora-Tamarit M.A."/>
            <person name="Marcet-Houben M."/>
            <person name="Nosek J."/>
            <person name="Gabaldon T."/>
        </authorList>
    </citation>
    <scope>NUCLEOTIDE SEQUENCE</scope>
    <source>
        <strain evidence="3">CBS6341</strain>
    </source>
</reference>
<dbReference type="GO" id="GO:0010181">
    <property type="term" value="F:FMN binding"/>
    <property type="evidence" value="ECO:0007669"/>
    <property type="project" value="InterPro"/>
</dbReference>
<name>A0A9P8TD10_9ASCO</name>
<dbReference type="InterPro" id="IPR010089">
    <property type="entry name" value="Flavoprotein_WrbA-like"/>
</dbReference>
<gene>
    <name evidence="3" type="ORF">WICMUC_003481</name>
</gene>
<proteinExistence type="inferred from homology"/>
<dbReference type="EMBL" id="JAEUBF010000905">
    <property type="protein sequence ID" value="KAH3674239.1"/>
    <property type="molecule type" value="Genomic_DNA"/>
</dbReference>
<dbReference type="PANTHER" id="PTHR30546:SF23">
    <property type="entry name" value="FLAVOPROTEIN-LIKE PROTEIN YCP4-RELATED"/>
    <property type="match status" value="1"/>
</dbReference>
<dbReference type="GO" id="GO:0003955">
    <property type="term" value="F:NAD(P)H dehydrogenase (quinone) activity"/>
    <property type="evidence" value="ECO:0007669"/>
    <property type="project" value="InterPro"/>
</dbReference>
<dbReference type="NCBIfam" id="NF002999">
    <property type="entry name" value="PRK03767.1"/>
    <property type="match status" value="1"/>
</dbReference>
<feature type="domain" description="Flavodoxin-like" evidence="2">
    <location>
        <begin position="5"/>
        <end position="193"/>
    </location>
</feature>
<dbReference type="InterPro" id="IPR005025">
    <property type="entry name" value="FMN_Rdtase-like_dom"/>
</dbReference>
<dbReference type="NCBIfam" id="TIGR01755">
    <property type="entry name" value="flav_wrbA"/>
    <property type="match status" value="1"/>
</dbReference>
<dbReference type="Pfam" id="PF03358">
    <property type="entry name" value="FMN_red"/>
    <property type="match status" value="1"/>
</dbReference>
<organism evidence="3 4">
    <name type="scientific">Wickerhamomyces mucosus</name>
    <dbReference type="NCBI Taxonomy" id="1378264"/>
    <lineage>
        <taxon>Eukaryota</taxon>
        <taxon>Fungi</taxon>
        <taxon>Dikarya</taxon>
        <taxon>Ascomycota</taxon>
        <taxon>Saccharomycotina</taxon>
        <taxon>Saccharomycetes</taxon>
        <taxon>Phaffomycetales</taxon>
        <taxon>Wickerhamomycetaceae</taxon>
        <taxon>Wickerhamomyces</taxon>
    </lineage>
</organism>
<dbReference type="PROSITE" id="PS50902">
    <property type="entry name" value="FLAVODOXIN_LIKE"/>
    <property type="match status" value="1"/>
</dbReference>
<dbReference type="GO" id="GO:0016020">
    <property type="term" value="C:membrane"/>
    <property type="evidence" value="ECO:0007669"/>
    <property type="project" value="TreeGrafter"/>
</dbReference>
<sequence>MAPKVAIIIYTLYGHIASLAEAEKRGIEQAGGEATIFQIPETLSDDILIKLHAPTKPNYPIATIETLVEFDAFLFGIPTRFGNFPAQWKSFWDSTGSLWANGSLHGKVAGIFVSTGTLGGGQEVTILNSISTLTHHGIIYIPLGYKNAFGQLTDLSEVHGGSPWGAGLLAGGDGSRLANELELKIGEIQGKTFYETALRF</sequence>
<evidence type="ECO:0000256" key="1">
    <source>
        <dbReference type="ARBA" id="ARBA00006961"/>
    </source>
</evidence>
<dbReference type="AlphaFoldDB" id="A0A9P8TD10"/>
<dbReference type="FunFam" id="3.40.50.360:FF:000001">
    <property type="entry name" value="NAD(P)H dehydrogenase (Quinone) FQR1-like"/>
    <property type="match status" value="1"/>
</dbReference>
<evidence type="ECO:0000313" key="4">
    <source>
        <dbReference type="Proteomes" id="UP000769528"/>
    </source>
</evidence>
<dbReference type="GO" id="GO:0032126">
    <property type="term" value="C:eisosome"/>
    <property type="evidence" value="ECO:0007669"/>
    <property type="project" value="UniProtKB-ARBA"/>
</dbReference>
<reference evidence="3" key="2">
    <citation type="submission" date="2021-01" db="EMBL/GenBank/DDBJ databases">
        <authorList>
            <person name="Schikora-Tamarit M.A."/>
        </authorList>
    </citation>
    <scope>NUCLEOTIDE SEQUENCE</scope>
    <source>
        <strain evidence="3">CBS6341</strain>
    </source>
</reference>
<dbReference type="GO" id="GO:0160020">
    <property type="term" value="P:positive regulation of ferroptosis"/>
    <property type="evidence" value="ECO:0007669"/>
    <property type="project" value="UniProtKB-ARBA"/>
</dbReference>
<dbReference type="Gene3D" id="3.40.50.360">
    <property type="match status" value="1"/>
</dbReference>
<dbReference type="InterPro" id="IPR029039">
    <property type="entry name" value="Flavoprotein-like_sf"/>
</dbReference>
<comment type="caution">
    <text evidence="3">The sequence shown here is derived from an EMBL/GenBank/DDBJ whole genome shotgun (WGS) entry which is preliminary data.</text>
</comment>
<dbReference type="PANTHER" id="PTHR30546">
    <property type="entry name" value="FLAVODOXIN-RELATED PROTEIN WRBA-RELATED"/>
    <property type="match status" value="1"/>
</dbReference>